<dbReference type="Proteomes" id="UP000623467">
    <property type="component" value="Unassembled WGS sequence"/>
</dbReference>
<keyword evidence="3" id="KW-1185">Reference proteome</keyword>
<name>A0A8H7CGK4_9AGAR</name>
<evidence type="ECO:0000256" key="1">
    <source>
        <dbReference type="SAM" id="MobiDB-lite"/>
    </source>
</evidence>
<organism evidence="2 3">
    <name type="scientific">Mycena sanguinolenta</name>
    <dbReference type="NCBI Taxonomy" id="230812"/>
    <lineage>
        <taxon>Eukaryota</taxon>
        <taxon>Fungi</taxon>
        <taxon>Dikarya</taxon>
        <taxon>Basidiomycota</taxon>
        <taxon>Agaricomycotina</taxon>
        <taxon>Agaricomycetes</taxon>
        <taxon>Agaricomycetidae</taxon>
        <taxon>Agaricales</taxon>
        <taxon>Marasmiineae</taxon>
        <taxon>Mycenaceae</taxon>
        <taxon>Mycena</taxon>
    </lineage>
</organism>
<dbReference type="EMBL" id="JACAZH010000042">
    <property type="protein sequence ID" value="KAF7335172.1"/>
    <property type="molecule type" value="Genomic_DNA"/>
</dbReference>
<sequence length="112" mass="12156">MSNSPPIPVVSDNSSEPPTSVPSTPEPTEKHKKHYRGGYKTAPKATPYKPYALNNTGTLKQAALELNSSNPLVNRDSLDPWEWNDIAVLHKLIPAGALLHSFQISAANRALS</sequence>
<proteinExistence type="predicted"/>
<gene>
    <name evidence="2" type="ORF">MSAN_02350400</name>
</gene>
<feature type="compositionally biased region" description="Low complexity" evidence="1">
    <location>
        <begin position="14"/>
        <end position="23"/>
    </location>
</feature>
<evidence type="ECO:0000313" key="2">
    <source>
        <dbReference type="EMBL" id="KAF7335172.1"/>
    </source>
</evidence>
<accession>A0A8H7CGK4</accession>
<comment type="caution">
    <text evidence="2">The sequence shown here is derived from an EMBL/GenBank/DDBJ whole genome shotgun (WGS) entry which is preliminary data.</text>
</comment>
<dbReference type="AlphaFoldDB" id="A0A8H7CGK4"/>
<protein>
    <submittedName>
        <fullName evidence="2">Uncharacterized protein</fullName>
    </submittedName>
</protein>
<reference evidence="2" key="1">
    <citation type="submission" date="2020-05" db="EMBL/GenBank/DDBJ databases">
        <title>Mycena genomes resolve the evolution of fungal bioluminescence.</title>
        <authorList>
            <person name="Tsai I.J."/>
        </authorList>
    </citation>
    <scope>NUCLEOTIDE SEQUENCE</scope>
    <source>
        <strain evidence="2">160909Yilan</strain>
    </source>
</reference>
<evidence type="ECO:0000313" key="3">
    <source>
        <dbReference type="Proteomes" id="UP000623467"/>
    </source>
</evidence>
<dbReference type="OrthoDB" id="10261556at2759"/>
<feature type="region of interest" description="Disordered" evidence="1">
    <location>
        <begin position="1"/>
        <end position="50"/>
    </location>
</feature>